<evidence type="ECO:0000313" key="9">
    <source>
        <dbReference type="EMBL" id="KDO40298.1"/>
    </source>
</evidence>
<dbReference type="EMBL" id="KK786020">
    <property type="protein sequence ID" value="KDO40298.1"/>
    <property type="molecule type" value="Genomic_DNA"/>
</dbReference>
<keyword evidence="5" id="KW-0040">ANK repeat</keyword>
<keyword evidence="6 7" id="KW-0472">Membrane</keyword>
<dbReference type="AlphaFoldDB" id="A0A067DBV7"/>
<keyword evidence="4 7" id="KW-1133">Transmembrane helix</keyword>
<protein>
    <recommendedName>
        <fullName evidence="8">PGG domain-containing protein</fullName>
    </recommendedName>
</protein>
<accession>A0A067DBV7</accession>
<dbReference type="GO" id="GO:0016020">
    <property type="term" value="C:membrane"/>
    <property type="evidence" value="ECO:0007669"/>
    <property type="project" value="UniProtKB-SubCell"/>
</dbReference>
<evidence type="ECO:0000256" key="1">
    <source>
        <dbReference type="ARBA" id="ARBA00004141"/>
    </source>
</evidence>
<evidence type="ECO:0000256" key="4">
    <source>
        <dbReference type="ARBA" id="ARBA00022989"/>
    </source>
</evidence>
<keyword evidence="2 7" id="KW-0812">Transmembrane</keyword>
<feature type="transmembrane region" description="Helical" evidence="7">
    <location>
        <begin position="9"/>
        <end position="30"/>
    </location>
</feature>
<feature type="domain" description="PGG" evidence="8">
    <location>
        <begin position="8"/>
        <end position="71"/>
    </location>
</feature>
<evidence type="ECO:0000256" key="5">
    <source>
        <dbReference type="ARBA" id="ARBA00023043"/>
    </source>
</evidence>
<evidence type="ECO:0000256" key="2">
    <source>
        <dbReference type="ARBA" id="ARBA00022692"/>
    </source>
</evidence>
<keyword evidence="10" id="KW-1185">Reference proteome</keyword>
<evidence type="ECO:0000256" key="7">
    <source>
        <dbReference type="SAM" id="Phobius"/>
    </source>
</evidence>
<sequence length="74" mass="7936">KDLKPQQTVAFTLIATVTFAAGFILPGGYWAPEGPIPSSPIRRKNAAFQAFVIANAMDIVLSLSAVFIHFLTST</sequence>
<dbReference type="Proteomes" id="UP000027120">
    <property type="component" value="Unassembled WGS sequence"/>
</dbReference>
<proteinExistence type="predicted"/>
<dbReference type="PANTHER" id="PTHR24186:SF50">
    <property type="entry name" value="ANKYRIN REPEAT-CONTAINING PROTEIN ITN1-LIKE ISOFORM X1"/>
    <property type="match status" value="1"/>
</dbReference>
<comment type="subcellular location">
    <subcellularLocation>
        <location evidence="1">Membrane</location>
        <topology evidence="1">Multi-pass membrane protein</topology>
    </subcellularLocation>
</comment>
<feature type="non-terminal residue" evidence="9">
    <location>
        <position position="1"/>
    </location>
</feature>
<name>A0A067DBV7_CITSI</name>
<evidence type="ECO:0000259" key="8">
    <source>
        <dbReference type="Pfam" id="PF13962"/>
    </source>
</evidence>
<dbReference type="Pfam" id="PF13962">
    <property type="entry name" value="PGG"/>
    <property type="match status" value="1"/>
</dbReference>
<evidence type="ECO:0000256" key="6">
    <source>
        <dbReference type="ARBA" id="ARBA00023136"/>
    </source>
</evidence>
<feature type="transmembrane region" description="Helical" evidence="7">
    <location>
        <begin position="50"/>
        <end position="71"/>
    </location>
</feature>
<evidence type="ECO:0000256" key="3">
    <source>
        <dbReference type="ARBA" id="ARBA00022737"/>
    </source>
</evidence>
<gene>
    <name evidence="9" type="ORF">CISIN_1g048212mg</name>
</gene>
<organism evidence="9 10">
    <name type="scientific">Citrus sinensis</name>
    <name type="common">Sweet orange</name>
    <name type="synonym">Citrus aurantium var. sinensis</name>
    <dbReference type="NCBI Taxonomy" id="2711"/>
    <lineage>
        <taxon>Eukaryota</taxon>
        <taxon>Viridiplantae</taxon>
        <taxon>Streptophyta</taxon>
        <taxon>Embryophyta</taxon>
        <taxon>Tracheophyta</taxon>
        <taxon>Spermatophyta</taxon>
        <taxon>Magnoliopsida</taxon>
        <taxon>eudicotyledons</taxon>
        <taxon>Gunneridae</taxon>
        <taxon>Pentapetalae</taxon>
        <taxon>rosids</taxon>
        <taxon>malvids</taxon>
        <taxon>Sapindales</taxon>
        <taxon>Rutaceae</taxon>
        <taxon>Aurantioideae</taxon>
        <taxon>Citrus</taxon>
    </lineage>
</organism>
<reference evidence="9 10" key="1">
    <citation type="submission" date="2014-04" db="EMBL/GenBank/DDBJ databases">
        <authorList>
            <consortium name="International Citrus Genome Consortium"/>
            <person name="Gmitter F."/>
            <person name="Chen C."/>
            <person name="Farmerie W."/>
            <person name="Harkins T."/>
            <person name="Desany B."/>
            <person name="Mohiuddin M."/>
            <person name="Kodira C."/>
            <person name="Borodovsky M."/>
            <person name="Lomsadze A."/>
            <person name="Burns P."/>
            <person name="Jenkins J."/>
            <person name="Prochnik S."/>
            <person name="Shu S."/>
            <person name="Chapman J."/>
            <person name="Pitluck S."/>
            <person name="Schmutz J."/>
            <person name="Rokhsar D."/>
        </authorList>
    </citation>
    <scope>NUCLEOTIDE SEQUENCE</scope>
</reference>
<evidence type="ECO:0000313" key="10">
    <source>
        <dbReference type="Proteomes" id="UP000027120"/>
    </source>
</evidence>
<keyword evidence="3" id="KW-0677">Repeat</keyword>
<dbReference type="InterPro" id="IPR026961">
    <property type="entry name" value="PGG_dom"/>
</dbReference>
<dbReference type="PANTHER" id="PTHR24186">
    <property type="entry name" value="PROTEIN PHOSPHATASE 1 REGULATORY SUBUNIT"/>
    <property type="match status" value="1"/>
</dbReference>
<dbReference type="STRING" id="2711.A0A067DBV7"/>